<dbReference type="SMART" id="SM00320">
    <property type="entry name" value="WD40"/>
    <property type="match status" value="5"/>
</dbReference>
<dbReference type="InterPro" id="IPR015943">
    <property type="entry name" value="WD40/YVTN_repeat-like_dom_sf"/>
</dbReference>
<gene>
    <name evidence="6" type="ORF">TVY486_0706010</name>
</gene>
<keyword evidence="1 4" id="KW-0853">WD repeat</keyword>
<evidence type="ECO:0000256" key="4">
    <source>
        <dbReference type="PROSITE-ProRule" id="PRU00221"/>
    </source>
</evidence>
<feature type="repeat" description="WD" evidence="4">
    <location>
        <begin position="409"/>
        <end position="450"/>
    </location>
</feature>
<proteinExistence type="predicted"/>
<accession>G0TZ78</accession>
<evidence type="ECO:0000313" key="6">
    <source>
        <dbReference type="EMBL" id="CCC49281.1"/>
    </source>
</evidence>
<dbReference type="InterPro" id="IPR019775">
    <property type="entry name" value="WD40_repeat_CS"/>
</dbReference>
<sequence>MDATSRPSSSGETSASAQHRRGAAISIPNATLVEFDGRSDTIRGELIQVIVRWLLEQGLTSSAQLLSSEAAALFRNELNERKTLRDISRAIQEGNWDVAHNKLKKLDSLVKLTGAGGRGLAMQQLAPLLRSLPFLLAQQQFLEYVDEDDGQRAHHFFMREIKPLEGAINRDHFQRLVYLLTCHAVSEAGASFPEWRSWTPMKGRLQLKTLIERAIGFCDTSPYCREYEYGSDEGQGVTSRSLEQILAGSLSYELLVSQHPALLSRLPVQKVFSILRPLSKQLLPSHLMMSMDVNKLLSGTVAQNEGHVRPTTCQPFLQVPAVVVGTDTGSVVWIPLQNEQNGAAFAVENASVQLYQYTAPVRGMVSHKHRLLLSWSGHQAVVINVAQFISSFSSTLKTKDYLTECVANTFSHPADVRSACLFPCGCTLATGLSEGTVTVWDLHTGTQMFQHGFSTSSIESLIVSQSGNCYFAASREGLIRAVDVATGVLLFTFAPPISSELSSIAVSPSSSILLASYKNGTLRMWDVLTGSALPHRFEGHESDKCRSTSATFGCIDSHIITGHDNGCLYLWNSTHIQFSHQQRHVETPPAADVAPQYRQGNLLVFNSPNELGKCYWPVASALHPQTCLRLHRSSIVDVKFHDGYAVTCGSDGLVCICGNVHRDTPQAE</sequence>
<dbReference type="VEuPathDB" id="TriTrypDB:TvY486_0706010"/>
<dbReference type="InterPro" id="IPR001680">
    <property type="entry name" value="WD40_rpt"/>
</dbReference>
<protein>
    <submittedName>
        <fullName evidence="6">Uncharacterized protein</fullName>
    </submittedName>
</protein>
<name>G0TZ78_TRYVY</name>
<dbReference type="InterPro" id="IPR051350">
    <property type="entry name" value="WD_repeat-ST_regulator"/>
</dbReference>
<organism evidence="6">
    <name type="scientific">Trypanosoma vivax (strain Y486)</name>
    <dbReference type="NCBI Taxonomy" id="1055687"/>
    <lineage>
        <taxon>Eukaryota</taxon>
        <taxon>Discoba</taxon>
        <taxon>Euglenozoa</taxon>
        <taxon>Kinetoplastea</taxon>
        <taxon>Metakinetoplastina</taxon>
        <taxon>Trypanosomatida</taxon>
        <taxon>Trypanosomatidae</taxon>
        <taxon>Trypanosoma</taxon>
        <taxon>Duttonella</taxon>
    </lineage>
</organism>
<dbReference type="PROSITE" id="PS50082">
    <property type="entry name" value="WD_REPEATS_2"/>
    <property type="match status" value="2"/>
</dbReference>
<keyword evidence="2" id="KW-0677">Repeat</keyword>
<feature type="region of interest" description="Disordered" evidence="5">
    <location>
        <begin position="1"/>
        <end position="21"/>
    </location>
</feature>
<dbReference type="EMBL" id="HE573023">
    <property type="protein sequence ID" value="CCC49281.1"/>
    <property type="molecule type" value="Genomic_DNA"/>
</dbReference>
<evidence type="ECO:0000256" key="5">
    <source>
        <dbReference type="SAM" id="MobiDB-lite"/>
    </source>
</evidence>
<dbReference type="PANTHER" id="PTHR22838:SF0">
    <property type="entry name" value="WD REPEAT-CONTAINING PROTEIN 26"/>
    <property type="match status" value="1"/>
</dbReference>
<dbReference type="InterPro" id="IPR036322">
    <property type="entry name" value="WD40_repeat_dom_sf"/>
</dbReference>
<reference evidence="6" key="1">
    <citation type="journal article" date="2012" name="Proc. Natl. Acad. Sci. U.S.A.">
        <title>Antigenic diversity is generated by distinct evolutionary mechanisms in African trypanosome species.</title>
        <authorList>
            <person name="Jackson A.P."/>
            <person name="Berry A."/>
            <person name="Aslett M."/>
            <person name="Allison H.C."/>
            <person name="Burton P."/>
            <person name="Vavrova-Anderson J."/>
            <person name="Brown R."/>
            <person name="Browne H."/>
            <person name="Corton N."/>
            <person name="Hauser H."/>
            <person name="Gamble J."/>
            <person name="Gilderthorp R."/>
            <person name="Marcello L."/>
            <person name="McQuillan J."/>
            <person name="Otto T.D."/>
            <person name="Quail M.A."/>
            <person name="Sanders M.J."/>
            <person name="van Tonder A."/>
            <person name="Ginger M.L."/>
            <person name="Field M.C."/>
            <person name="Barry J.D."/>
            <person name="Hertz-Fowler C."/>
            <person name="Berriman M."/>
        </authorList>
    </citation>
    <scope>NUCLEOTIDE SEQUENCE</scope>
    <source>
        <strain evidence="6">Y486</strain>
    </source>
</reference>
<dbReference type="GO" id="GO:0005840">
    <property type="term" value="C:ribosome"/>
    <property type="evidence" value="ECO:0007669"/>
    <property type="project" value="UniProtKB-KW"/>
</dbReference>
<feature type="repeat" description="WD" evidence="4">
    <location>
        <begin position="498"/>
        <end position="535"/>
    </location>
</feature>
<evidence type="ECO:0000256" key="2">
    <source>
        <dbReference type="ARBA" id="ARBA00022737"/>
    </source>
</evidence>
<dbReference type="AlphaFoldDB" id="G0TZ78"/>
<evidence type="ECO:0000256" key="3">
    <source>
        <dbReference type="ARBA" id="ARBA00022980"/>
    </source>
</evidence>
<keyword evidence="3" id="KW-0689">Ribosomal protein</keyword>
<keyword evidence="3" id="KW-0687">Ribonucleoprotein</keyword>
<dbReference type="OMA" id="EYRGWTA"/>
<dbReference type="Gene3D" id="2.130.10.10">
    <property type="entry name" value="YVTN repeat-like/Quinoprotein amine dehydrogenase"/>
    <property type="match status" value="2"/>
</dbReference>
<evidence type="ECO:0000256" key="1">
    <source>
        <dbReference type="ARBA" id="ARBA00022574"/>
    </source>
</evidence>
<feature type="compositionally biased region" description="Polar residues" evidence="5">
    <location>
        <begin position="1"/>
        <end position="17"/>
    </location>
</feature>
<dbReference type="PANTHER" id="PTHR22838">
    <property type="entry name" value="WD REPEAT PROTEIN 26-RELATED"/>
    <property type="match status" value="1"/>
</dbReference>
<dbReference type="Pfam" id="PF00400">
    <property type="entry name" value="WD40"/>
    <property type="match status" value="2"/>
</dbReference>
<dbReference type="PROSITE" id="PS00678">
    <property type="entry name" value="WD_REPEATS_1"/>
    <property type="match status" value="1"/>
</dbReference>
<dbReference type="SUPFAM" id="SSF50978">
    <property type="entry name" value="WD40 repeat-like"/>
    <property type="match status" value="1"/>
</dbReference>